<gene>
    <name evidence="1" type="ORF">P43SY_005268</name>
</gene>
<dbReference type="AlphaFoldDB" id="A0AAD5Q6B0"/>
<dbReference type="EMBL" id="JAKCXM010000175">
    <property type="protein sequence ID" value="KAJ0399662.1"/>
    <property type="molecule type" value="Genomic_DNA"/>
</dbReference>
<keyword evidence="2" id="KW-1185">Reference proteome</keyword>
<evidence type="ECO:0000313" key="1">
    <source>
        <dbReference type="EMBL" id="KAJ0399662.1"/>
    </source>
</evidence>
<name>A0AAD5Q6B0_PYTIN</name>
<dbReference type="InterPro" id="IPR014710">
    <property type="entry name" value="RmlC-like_jellyroll"/>
</dbReference>
<sequence>MTTLSRRLSSETPSGPKYVVPVDDEPLHQERWKNDLVRIVDVQFPPHTTSLWHQHVHYGVYICVTQVRATEQGIHDEAPRQLYKQRGDVFCRDHTLDRLVHVVSTDELPMRIIEVEILKDDPNENFDVHGLPVHEHRTISIVHQDNKCRVYRLTMLPSANAITLCLPSRAMLVSLDSVAVYIDNTSTGNHISENPSTPCLSAGVRKLQAGDDVILQPGEMTLRVDDWSSASVASFVLCEVY</sequence>
<reference evidence="1" key="1">
    <citation type="submission" date="2021-12" db="EMBL/GenBank/DDBJ databases">
        <title>Prjna785345.</title>
        <authorList>
            <person name="Rujirawat T."/>
            <person name="Krajaejun T."/>
        </authorList>
    </citation>
    <scope>NUCLEOTIDE SEQUENCE</scope>
    <source>
        <strain evidence="1">Pi057C3</strain>
    </source>
</reference>
<proteinExistence type="predicted"/>
<organism evidence="1 2">
    <name type="scientific">Pythium insidiosum</name>
    <name type="common">Pythiosis disease agent</name>
    <dbReference type="NCBI Taxonomy" id="114742"/>
    <lineage>
        <taxon>Eukaryota</taxon>
        <taxon>Sar</taxon>
        <taxon>Stramenopiles</taxon>
        <taxon>Oomycota</taxon>
        <taxon>Peronosporomycetes</taxon>
        <taxon>Pythiales</taxon>
        <taxon>Pythiaceae</taxon>
        <taxon>Pythium</taxon>
    </lineage>
</organism>
<accession>A0AAD5Q6B0</accession>
<dbReference type="Gene3D" id="2.60.120.10">
    <property type="entry name" value="Jelly Rolls"/>
    <property type="match status" value="1"/>
</dbReference>
<evidence type="ECO:0000313" key="2">
    <source>
        <dbReference type="Proteomes" id="UP001209570"/>
    </source>
</evidence>
<dbReference type="Proteomes" id="UP001209570">
    <property type="component" value="Unassembled WGS sequence"/>
</dbReference>
<protein>
    <submittedName>
        <fullName evidence="1">Uncharacterized protein</fullName>
    </submittedName>
</protein>
<comment type="caution">
    <text evidence="1">The sequence shown here is derived from an EMBL/GenBank/DDBJ whole genome shotgun (WGS) entry which is preliminary data.</text>
</comment>